<dbReference type="AlphaFoldDB" id="A0A1R3TP97"/>
<dbReference type="EMBL" id="FMUE01000004">
    <property type="protein sequence ID" value="SCX21609.1"/>
    <property type="molecule type" value="Genomic_DNA"/>
</dbReference>
<dbReference type="Proteomes" id="UP000187891">
    <property type="component" value="Unassembled WGS sequence"/>
</dbReference>
<keyword evidence="1" id="KW-0812">Transmembrane</keyword>
<dbReference type="STRING" id="1907666.DSM25559_2110"/>
<dbReference type="Pfam" id="PF07811">
    <property type="entry name" value="TadE"/>
    <property type="match status" value="1"/>
</dbReference>
<organism evidence="3 4">
    <name type="scientific">Agrobacterium rosae</name>
    <dbReference type="NCBI Taxonomy" id="1972867"/>
    <lineage>
        <taxon>Bacteria</taxon>
        <taxon>Pseudomonadati</taxon>
        <taxon>Pseudomonadota</taxon>
        <taxon>Alphaproteobacteria</taxon>
        <taxon>Hyphomicrobiales</taxon>
        <taxon>Rhizobiaceae</taxon>
        <taxon>Rhizobium/Agrobacterium group</taxon>
        <taxon>Agrobacterium</taxon>
    </lineage>
</organism>
<accession>A0A1R3TP97</accession>
<feature type="domain" description="TadE-like" evidence="2">
    <location>
        <begin position="34"/>
        <end position="75"/>
    </location>
</feature>
<evidence type="ECO:0000259" key="2">
    <source>
        <dbReference type="Pfam" id="PF07811"/>
    </source>
</evidence>
<evidence type="ECO:0000313" key="3">
    <source>
        <dbReference type="EMBL" id="SCX21609.1"/>
    </source>
</evidence>
<feature type="transmembrane region" description="Helical" evidence="1">
    <location>
        <begin position="40"/>
        <end position="64"/>
    </location>
</feature>
<keyword evidence="1" id="KW-0472">Membrane</keyword>
<evidence type="ECO:0000313" key="4">
    <source>
        <dbReference type="Proteomes" id="UP000187891"/>
    </source>
</evidence>
<dbReference type="InterPro" id="IPR012495">
    <property type="entry name" value="TadE-like_dom"/>
</dbReference>
<reference evidence="4" key="1">
    <citation type="submission" date="2016-10" db="EMBL/GenBank/DDBJ databases">
        <authorList>
            <person name="Wibberg D."/>
        </authorList>
    </citation>
    <scope>NUCLEOTIDE SEQUENCE [LARGE SCALE GENOMIC DNA]</scope>
</reference>
<evidence type="ECO:0000256" key="1">
    <source>
        <dbReference type="SAM" id="Phobius"/>
    </source>
</evidence>
<dbReference type="RefSeq" id="WP_425292437.1">
    <property type="nucleotide sequence ID" value="NZ_FMUE01000004.1"/>
</dbReference>
<keyword evidence="1" id="KW-1133">Transmembrane helix</keyword>
<name>A0A1R3TP97_9HYPH</name>
<protein>
    <submittedName>
        <fullName evidence="3">Flp pilus assembly protein TadG</fullName>
    </submittedName>
</protein>
<sequence length="202" mass="22334">MKPINDRAQTMRKIKRALRTLGGTFNRLKGDRRGVGAVEFAIIFPILLSLYITAFELTIGFSVYKRATRAAGAIADLTSQPQTVNKAYLNTMKDVAAAIFVPYGTTGLTLKISGIQVDANKVAKISWSWDQDNKQAYPVNSIVKIPDNLKQANAFLVHAELTIPHTLLMFMSSLSSKITPITIGRDYYFAKREADPITCSDC</sequence>
<proteinExistence type="predicted"/>
<gene>
    <name evidence="3" type="ORF">DSM25559_2110</name>
</gene>